<keyword evidence="4" id="KW-1185">Reference proteome</keyword>
<proteinExistence type="predicted"/>
<gene>
    <name evidence="3" type="ORF">B9Z19DRAFT_1128525</name>
</gene>
<dbReference type="GO" id="GO:0030042">
    <property type="term" value="P:actin filament depolymerization"/>
    <property type="evidence" value="ECO:0007669"/>
    <property type="project" value="TreeGrafter"/>
</dbReference>
<dbReference type="PANTHER" id="PTHR19856">
    <property type="entry name" value="WD-REPEATCONTAINING PROTEIN WDR1"/>
    <property type="match status" value="1"/>
</dbReference>
<evidence type="ECO:0000313" key="4">
    <source>
        <dbReference type="Proteomes" id="UP000244722"/>
    </source>
</evidence>
<evidence type="ECO:0000256" key="2">
    <source>
        <dbReference type="ARBA" id="ARBA00022737"/>
    </source>
</evidence>
<dbReference type="GO" id="GO:0030864">
    <property type="term" value="C:cortical actin cytoskeleton"/>
    <property type="evidence" value="ECO:0007669"/>
    <property type="project" value="TreeGrafter"/>
</dbReference>
<keyword evidence="1" id="KW-0853">WD repeat</keyword>
<dbReference type="STRING" id="42251.A0A2T6ZP63"/>
<accession>A0A2T6ZP63</accession>
<dbReference type="OrthoDB" id="5344482at2759"/>
<dbReference type="GO" id="GO:0051015">
    <property type="term" value="F:actin filament binding"/>
    <property type="evidence" value="ECO:0007669"/>
    <property type="project" value="TreeGrafter"/>
</dbReference>
<dbReference type="InterPro" id="IPR011045">
    <property type="entry name" value="N2O_reductase_N"/>
</dbReference>
<reference evidence="3 4" key="1">
    <citation type="submission" date="2017-04" db="EMBL/GenBank/DDBJ databases">
        <title>Draft genome sequence of Tuber borchii Vittad., a whitish edible truffle.</title>
        <authorList>
            <consortium name="DOE Joint Genome Institute"/>
            <person name="Murat C."/>
            <person name="Kuo A."/>
            <person name="Barry K.W."/>
            <person name="Clum A."/>
            <person name="Dockter R.B."/>
            <person name="Fauchery L."/>
            <person name="Iotti M."/>
            <person name="Kohler A."/>
            <person name="Labutti K."/>
            <person name="Lindquist E.A."/>
            <person name="Lipzen A."/>
            <person name="Ohm R.A."/>
            <person name="Wang M."/>
            <person name="Grigoriev I.V."/>
            <person name="Zambonelli A."/>
            <person name="Martin F.M."/>
        </authorList>
    </citation>
    <scope>NUCLEOTIDE SEQUENCE [LARGE SCALE GENOMIC DNA]</scope>
    <source>
        <strain evidence="3 4">Tbo3840</strain>
    </source>
</reference>
<dbReference type="InterPro" id="IPR015943">
    <property type="entry name" value="WD40/YVTN_repeat-like_dom_sf"/>
</dbReference>
<name>A0A2T6ZP63_TUBBO</name>
<sequence length="190" mass="20608">MVGISHCVTQHSGNPVGEILGHFSAINSASIQQERSYQAAIAPGDNKVAFFHGNPFKHNKSATSHHSNFVHDTAFLPEAHKNKKFLFPHSGPILLVCHPYPNALSPQQRAEAAWLDHPTANQDVLLMAPPSMAPTHILNGAKKGKVYFLLTGDLKTQGSVKILFYPTWAPPVTLEDPDIVFVSPGTVGYG</sequence>
<dbReference type="AlphaFoldDB" id="A0A2T6ZP63"/>
<evidence type="ECO:0000256" key="1">
    <source>
        <dbReference type="ARBA" id="ARBA00022574"/>
    </source>
</evidence>
<organism evidence="3 4">
    <name type="scientific">Tuber borchii</name>
    <name type="common">White truffle</name>
    <dbReference type="NCBI Taxonomy" id="42251"/>
    <lineage>
        <taxon>Eukaryota</taxon>
        <taxon>Fungi</taxon>
        <taxon>Dikarya</taxon>
        <taxon>Ascomycota</taxon>
        <taxon>Pezizomycotina</taxon>
        <taxon>Pezizomycetes</taxon>
        <taxon>Pezizales</taxon>
        <taxon>Tuberaceae</taxon>
        <taxon>Tuber</taxon>
    </lineage>
</organism>
<comment type="caution">
    <text evidence="3">The sequence shown here is derived from an EMBL/GenBank/DDBJ whole genome shotgun (WGS) entry which is preliminary data.</text>
</comment>
<dbReference type="Gene3D" id="2.130.10.10">
    <property type="entry name" value="YVTN repeat-like/Quinoprotein amine dehydrogenase"/>
    <property type="match status" value="1"/>
</dbReference>
<protein>
    <submittedName>
        <fullName evidence="3">Uncharacterized protein</fullName>
    </submittedName>
</protein>
<dbReference type="SUPFAM" id="SSF50974">
    <property type="entry name" value="Nitrous oxide reductase, N-terminal domain"/>
    <property type="match status" value="1"/>
</dbReference>
<evidence type="ECO:0000313" key="3">
    <source>
        <dbReference type="EMBL" id="PUU77265.1"/>
    </source>
</evidence>
<dbReference type="EMBL" id="NESQ01000157">
    <property type="protein sequence ID" value="PUU77265.1"/>
    <property type="molecule type" value="Genomic_DNA"/>
</dbReference>
<dbReference type="Proteomes" id="UP000244722">
    <property type="component" value="Unassembled WGS sequence"/>
</dbReference>
<dbReference type="PANTHER" id="PTHR19856:SF0">
    <property type="entry name" value="WD REPEAT-CONTAINING PROTEIN 1"/>
    <property type="match status" value="1"/>
</dbReference>
<keyword evidence="2" id="KW-0677">Repeat</keyword>